<comment type="caution">
    <text evidence="1">The sequence shown here is derived from an EMBL/GenBank/DDBJ whole genome shotgun (WGS) entry which is preliminary data.</text>
</comment>
<dbReference type="EMBL" id="MFFM01000038">
    <property type="protein sequence ID" value="OGF10494.1"/>
    <property type="molecule type" value="Genomic_DNA"/>
</dbReference>
<evidence type="ECO:0000313" key="1">
    <source>
        <dbReference type="EMBL" id="OGF10494.1"/>
    </source>
</evidence>
<name>A0A1F5R7T2_9BACT</name>
<protein>
    <submittedName>
        <fullName evidence="1">Uncharacterized protein</fullName>
    </submittedName>
</protein>
<accession>A0A1F5R7T2</accession>
<reference evidence="1 2" key="1">
    <citation type="journal article" date="2016" name="Nat. Commun.">
        <title>Thousands of microbial genomes shed light on interconnected biogeochemical processes in an aquifer system.</title>
        <authorList>
            <person name="Anantharaman K."/>
            <person name="Brown C.T."/>
            <person name="Hug L.A."/>
            <person name="Sharon I."/>
            <person name="Castelle C.J."/>
            <person name="Probst A.J."/>
            <person name="Thomas B.C."/>
            <person name="Singh A."/>
            <person name="Wilkins M.J."/>
            <person name="Karaoz U."/>
            <person name="Brodie E.L."/>
            <person name="Williams K.H."/>
            <person name="Hubbard S.S."/>
            <person name="Banfield J.F."/>
        </authorList>
    </citation>
    <scope>NUCLEOTIDE SEQUENCE [LARGE SCALE GENOMIC DNA]</scope>
</reference>
<dbReference type="AlphaFoldDB" id="A0A1F5R7T2"/>
<gene>
    <name evidence="1" type="ORF">A2024_09090</name>
</gene>
<sequence length="60" mass="6883">MHSIAIALKTGRKKVFTERLEVRAACPLCGHTAIIVYMGRETEVYCPDKYCPNCKDRHEE</sequence>
<proteinExistence type="predicted"/>
<dbReference type="Proteomes" id="UP000177230">
    <property type="component" value="Unassembled WGS sequence"/>
</dbReference>
<organism evidence="1 2">
    <name type="scientific">Candidatus Edwardsbacteria bacterium GWF2_54_11</name>
    <dbReference type="NCBI Taxonomy" id="1817851"/>
    <lineage>
        <taxon>Bacteria</taxon>
        <taxon>Candidatus Edwardsiibacteriota</taxon>
    </lineage>
</organism>
<evidence type="ECO:0000313" key="2">
    <source>
        <dbReference type="Proteomes" id="UP000177230"/>
    </source>
</evidence>